<protein>
    <submittedName>
        <fullName evidence="2">Uncharacterized protein</fullName>
    </submittedName>
</protein>
<reference evidence="2" key="1">
    <citation type="submission" date="2020-04" db="EMBL/GenBank/DDBJ databases">
        <authorList>
            <person name="Chiriac C."/>
            <person name="Salcher M."/>
            <person name="Ghai R."/>
            <person name="Kavagutti S V."/>
        </authorList>
    </citation>
    <scope>NUCLEOTIDE SEQUENCE</scope>
</reference>
<feature type="compositionally biased region" description="Low complexity" evidence="1">
    <location>
        <begin position="92"/>
        <end position="101"/>
    </location>
</feature>
<accession>A0A6J5LBQ9</accession>
<feature type="region of interest" description="Disordered" evidence="1">
    <location>
        <begin position="78"/>
        <end position="101"/>
    </location>
</feature>
<dbReference type="EMBL" id="LR796237">
    <property type="protein sequence ID" value="CAB4130340.1"/>
    <property type="molecule type" value="Genomic_DNA"/>
</dbReference>
<feature type="region of interest" description="Disordered" evidence="1">
    <location>
        <begin position="122"/>
        <end position="190"/>
    </location>
</feature>
<proteinExistence type="predicted"/>
<gene>
    <name evidence="2" type="ORF">UFOVP116_390</name>
</gene>
<organism evidence="2">
    <name type="scientific">uncultured Caudovirales phage</name>
    <dbReference type="NCBI Taxonomy" id="2100421"/>
    <lineage>
        <taxon>Viruses</taxon>
        <taxon>Duplodnaviria</taxon>
        <taxon>Heunggongvirae</taxon>
        <taxon>Uroviricota</taxon>
        <taxon>Caudoviricetes</taxon>
        <taxon>Peduoviridae</taxon>
        <taxon>Maltschvirus</taxon>
        <taxon>Maltschvirus maltsch</taxon>
    </lineage>
</organism>
<feature type="compositionally biased region" description="Low complexity" evidence="1">
    <location>
        <begin position="126"/>
        <end position="182"/>
    </location>
</feature>
<sequence>MKIIHNLTESLSDDFAHAEEQQLSVSAKVSCFNIAQEAILLHKLLNYVILEDKDQWVVERLAKVHETLCSLKQYTQNEVGSTESPDSLAFEDASGGASSAGDVAAVATPLMKNPVKRKMREAAPVGTTGTTPTTSNITAGGSATPAKNPAQPNTAQPAGTTATQGQAPKPGTTGATPAANPAQDAQNKANIANNLRKAGNAQLANKLASNSASNKFDQNEIAAITAASATK</sequence>
<name>A0A6J5LBQ9_9CAUD</name>
<evidence type="ECO:0000256" key="1">
    <source>
        <dbReference type="SAM" id="MobiDB-lite"/>
    </source>
</evidence>
<evidence type="ECO:0000313" key="2">
    <source>
        <dbReference type="EMBL" id="CAB4130340.1"/>
    </source>
</evidence>